<keyword evidence="9" id="KW-1185">Reference proteome</keyword>
<comment type="cofactor">
    <cofactor evidence="1">
        <name>Mg(2+)</name>
        <dbReference type="ChEBI" id="CHEBI:18420"/>
    </cofactor>
</comment>
<name>A0A7W9PK92_9NOCA</name>
<evidence type="ECO:0000256" key="2">
    <source>
        <dbReference type="ARBA" id="ARBA00005128"/>
    </source>
</evidence>
<dbReference type="GO" id="GO:0004161">
    <property type="term" value="F:dimethylallyltranstransferase activity"/>
    <property type="evidence" value="ECO:0007669"/>
    <property type="project" value="UniProtKB-EC"/>
</dbReference>
<dbReference type="Pfam" id="PF00348">
    <property type="entry name" value="polyprenyl_synt"/>
    <property type="match status" value="1"/>
</dbReference>
<evidence type="ECO:0000256" key="7">
    <source>
        <dbReference type="RuleBase" id="RU004466"/>
    </source>
</evidence>
<dbReference type="Gene3D" id="1.10.600.10">
    <property type="entry name" value="Farnesyl Diphosphate Synthase"/>
    <property type="match status" value="1"/>
</dbReference>
<dbReference type="EC" id="2.5.1.1" evidence="8"/>
<dbReference type="SFLD" id="SFLDS00005">
    <property type="entry name" value="Isoprenoid_Synthase_Type_I"/>
    <property type="match status" value="1"/>
</dbReference>
<comment type="caution">
    <text evidence="8">The sequence shown here is derived from an EMBL/GenBank/DDBJ whole genome shotgun (WGS) entry which is preliminary data.</text>
</comment>
<dbReference type="InterPro" id="IPR000092">
    <property type="entry name" value="Polyprenyl_synt"/>
</dbReference>
<dbReference type="PROSITE" id="PS00444">
    <property type="entry name" value="POLYPRENYL_SYNTHASE_2"/>
    <property type="match status" value="1"/>
</dbReference>
<proteinExistence type="inferred from homology"/>
<keyword evidence="6" id="KW-0460">Magnesium</keyword>
<dbReference type="CDD" id="cd00685">
    <property type="entry name" value="Trans_IPPS_HT"/>
    <property type="match status" value="1"/>
</dbReference>
<evidence type="ECO:0000256" key="1">
    <source>
        <dbReference type="ARBA" id="ARBA00001946"/>
    </source>
</evidence>
<comment type="similarity">
    <text evidence="3 7">Belongs to the FPP/GGPP synthase family.</text>
</comment>
<evidence type="ECO:0000256" key="4">
    <source>
        <dbReference type="ARBA" id="ARBA00022679"/>
    </source>
</evidence>
<evidence type="ECO:0000256" key="5">
    <source>
        <dbReference type="ARBA" id="ARBA00022723"/>
    </source>
</evidence>
<evidence type="ECO:0000256" key="6">
    <source>
        <dbReference type="ARBA" id="ARBA00022842"/>
    </source>
</evidence>
<dbReference type="SUPFAM" id="SSF48576">
    <property type="entry name" value="Terpenoid synthases"/>
    <property type="match status" value="1"/>
</dbReference>
<sequence>MTTTTTSPFAVDVDAARERIDAALRDFLRDKACGEAELRLPADVTDAVREFLEAGGKRVRPLFCVLGWLAAGGRGIPPEVVRVAAALEMFHAAVLIHDDIIDDSDTRRDRPTVHRAVGTDAAILIGDFALAWSGELLHTAGLSAERLAGVLPIVDAMRCEVDYGQYLDLITTGRPTRDLDRAFEIIRYKTAAYTVERPLQVGAAVAQAGPEVRRALSGYARPLGEAFQLQDDLLGVFGDPARTGKSNLEDLRSGKHTVLLALALRRADARQEQRLCALVGDPELDERGAAECRDLLATLARDQVEQMIRNRWLRAQRALTEAPFPPAAAAALRRFADALAVRSV</sequence>
<dbReference type="GO" id="GO:0008299">
    <property type="term" value="P:isoprenoid biosynthetic process"/>
    <property type="evidence" value="ECO:0007669"/>
    <property type="project" value="InterPro"/>
</dbReference>
<dbReference type="InterPro" id="IPR008949">
    <property type="entry name" value="Isoprenoid_synthase_dom_sf"/>
</dbReference>
<organism evidence="8 9">
    <name type="scientific">Nocardia transvalensis</name>
    <dbReference type="NCBI Taxonomy" id="37333"/>
    <lineage>
        <taxon>Bacteria</taxon>
        <taxon>Bacillati</taxon>
        <taxon>Actinomycetota</taxon>
        <taxon>Actinomycetes</taxon>
        <taxon>Mycobacteriales</taxon>
        <taxon>Nocardiaceae</taxon>
        <taxon>Nocardia</taxon>
    </lineage>
</organism>
<dbReference type="PANTHER" id="PTHR12001:SF85">
    <property type="entry name" value="SHORT CHAIN ISOPRENYL DIPHOSPHATE SYNTHASE"/>
    <property type="match status" value="1"/>
</dbReference>
<dbReference type="AlphaFoldDB" id="A0A7W9PK92"/>
<evidence type="ECO:0000313" key="9">
    <source>
        <dbReference type="Proteomes" id="UP000540412"/>
    </source>
</evidence>
<keyword evidence="5" id="KW-0479">Metal-binding</keyword>
<accession>A0A7W9PK92</accession>
<dbReference type="GO" id="GO:0004311">
    <property type="term" value="F:geranylgeranyl diphosphate synthase activity"/>
    <property type="evidence" value="ECO:0007669"/>
    <property type="project" value="UniProtKB-EC"/>
</dbReference>
<dbReference type="Proteomes" id="UP000540412">
    <property type="component" value="Unassembled WGS sequence"/>
</dbReference>
<dbReference type="EC" id="2.5.1.29" evidence="8"/>
<dbReference type="GO" id="GO:0004337">
    <property type="term" value="F:(2E,6E)-farnesyl diphosphate synthase activity"/>
    <property type="evidence" value="ECO:0007669"/>
    <property type="project" value="UniProtKB-EC"/>
</dbReference>
<dbReference type="PANTHER" id="PTHR12001">
    <property type="entry name" value="GERANYLGERANYL PYROPHOSPHATE SYNTHASE"/>
    <property type="match status" value="1"/>
</dbReference>
<keyword evidence="4 7" id="KW-0808">Transferase</keyword>
<dbReference type="SFLD" id="SFLDG01017">
    <property type="entry name" value="Polyprenyl_Transferase_Like"/>
    <property type="match status" value="1"/>
</dbReference>
<evidence type="ECO:0000256" key="3">
    <source>
        <dbReference type="ARBA" id="ARBA00006706"/>
    </source>
</evidence>
<gene>
    <name evidence="8" type="ORF">BJY24_006352</name>
</gene>
<dbReference type="RefSeq" id="WP_040749881.1">
    <property type="nucleotide sequence ID" value="NZ_JACHIT010000002.1"/>
</dbReference>
<protein>
    <submittedName>
        <fullName evidence="8">Geranylgeranyl diphosphate synthase type I</fullName>
        <ecNumber evidence="8">2.5.1.1</ecNumber>
        <ecNumber evidence="8">2.5.1.10</ecNumber>
        <ecNumber evidence="8">2.5.1.29</ecNumber>
    </submittedName>
</protein>
<evidence type="ECO:0000313" key="8">
    <source>
        <dbReference type="EMBL" id="MBB5917440.1"/>
    </source>
</evidence>
<dbReference type="EMBL" id="JACHIT010000002">
    <property type="protein sequence ID" value="MBB5917440.1"/>
    <property type="molecule type" value="Genomic_DNA"/>
</dbReference>
<comment type="pathway">
    <text evidence="2">Isoprenoid biosynthesis.</text>
</comment>
<dbReference type="GO" id="GO:0046872">
    <property type="term" value="F:metal ion binding"/>
    <property type="evidence" value="ECO:0007669"/>
    <property type="project" value="UniProtKB-KW"/>
</dbReference>
<dbReference type="InterPro" id="IPR033749">
    <property type="entry name" value="Polyprenyl_synt_CS"/>
</dbReference>
<reference evidence="8 9" key="1">
    <citation type="submission" date="2020-08" db="EMBL/GenBank/DDBJ databases">
        <title>Sequencing the genomes of 1000 actinobacteria strains.</title>
        <authorList>
            <person name="Klenk H.-P."/>
        </authorList>
    </citation>
    <scope>NUCLEOTIDE SEQUENCE [LARGE SCALE GENOMIC DNA]</scope>
    <source>
        <strain evidence="8 9">DSM 43582</strain>
    </source>
</reference>
<dbReference type="EC" id="2.5.1.10" evidence="8"/>